<gene>
    <name evidence="1" type="ORF">AGLY_001088</name>
</gene>
<comment type="caution">
    <text evidence="1">The sequence shown here is derived from an EMBL/GenBank/DDBJ whole genome shotgun (WGS) entry which is preliminary data.</text>
</comment>
<sequence length="247" mass="28622">MTVVTLLDFETDFNTSKYLDVLLYIKVIKIMTLRSYNYYLALTNITRYLSLTVPMQNPRIVYEEAKYNFKSAFLNYTQRCCNIIGKIKLQTYTSTKDVFKENSNNSIPTLLQVGGRIQNKVCTKGSQTFHGRLRAEPVFGQNISPFCHSKTSISVKIIPRQPFLHVVSLAFKKFRTTSENPNHTVSWWINHTKKCILRKYEPTKIFKTLTVLLYSLRSECIDCTMKCVFLFCLVSVNTITCRNNVSI</sequence>
<dbReference type="AlphaFoldDB" id="A0A6G0U8T3"/>
<name>A0A6G0U8T3_APHGL</name>
<proteinExistence type="predicted"/>
<protein>
    <submittedName>
        <fullName evidence="1">Uncharacterized protein</fullName>
    </submittedName>
</protein>
<organism evidence="1 2">
    <name type="scientific">Aphis glycines</name>
    <name type="common">Soybean aphid</name>
    <dbReference type="NCBI Taxonomy" id="307491"/>
    <lineage>
        <taxon>Eukaryota</taxon>
        <taxon>Metazoa</taxon>
        <taxon>Ecdysozoa</taxon>
        <taxon>Arthropoda</taxon>
        <taxon>Hexapoda</taxon>
        <taxon>Insecta</taxon>
        <taxon>Pterygota</taxon>
        <taxon>Neoptera</taxon>
        <taxon>Paraneoptera</taxon>
        <taxon>Hemiptera</taxon>
        <taxon>Sternorrhyncha</taxon>
        <taxon>Aphidomorpha</taxon>
        <taxon>Aphidoidea</taxon>
        <taxon>Aphididae</taxon>
        <taxon>Aphidini</taxon>
        <taxon>Aphis</taxon>
        <taxon>Aphis</taxon>
    </lineage>
</organism>
<evidence type="ECO:0000313" key="2">
    <source>
        <dbReference type="Proteomes" id="UP000475862"/>
    </source>
</evidence>
<evidence type="ECO:0000313" key="1">
    <source>
        <dbReference type="EMBL" id="KAE9545545.1"/>
    </source>
</evidence>
<dbReference type="Proteomes" id="UP000475862">
    <property type="component" value="Unassembled WGS sequence"/>
</dbReference>
<dbReference type="EMBL" id="VYZN01000001">
    <property type="protein sequence ID" value="KAE9545545.1"/>
    <property type="molecule type" value="Genomic_DNA"/>
</dbReference>
<reference evidence="1 2" key="1">
    <citation type="submission" date="2019-08" db="EMBL/GenBank/DDBJ databases">
        <title>The genome of the soybean aphid Biotype 1, its phylome, world population structure and adaptation to the North American continent.</title>
        <authorList>
            <person name="Giordano R."/>
            <person name="Donthu R.K."/>
            <person name="Hernandez A.G."/>
            <person name="Wright C.L."/>
            <person name="Zimin A.V."/>
        </authorList>
    </citation>
    <scope>NUCLEOTIDE SEQUENCE [LARGE SCALE GENOMIC DNA]</scope>
    <source>
        <tissue evidence="1">Whole aphids</tissue>
    </source>
</reference>
<keyword evidence="2" id="KW-1185">Reference proteome</keyword>
<accession>A0A6G0U8T3</accession>